<dbReference type="GO" id="GO:0016747">
    <property type="term" value="F:acyltransferase activity, transferring groups other than amino-acyl groups"/>
    <property type="evidence" value="ECO:0007669"/>
    <property type="project" value="InterPro"/>
</dbReference>
<sequence length="187" mass="19507">MLDASKLPLANEVARLRELTHADAAAYAAGTEDAAVRAYAHLPAPEYTTESVIEMIDGEVGLGLDRGDLAVLAVAHEATNEFAGSLVLFDLTDAQAEVGFWVHPASRGRGMSGAALELAARFSQLSGLSKLTARTVIDNAGSQRVLAAAGFELIGSASGTTPSGDVAELLHYELSLPSKEAQSTRTR</sequence>
<dbReference type="PROSITE" id="PS51186">
    <property type="entry name" value="GNAT"/>
    <property type="match status" value="1"/>
</dbReference>
<evidence type="ECO:0000313" key="3">
    <source>
        <dbReference type="Proteomes" id="UP000317638"/>
    </source>
</evidence>
<dbReference type="OrthoDB" id="9132139at2"/>
<dbReference type="Proteomes" id="UP000317638">
    <property type="component" value="Unassembled WGS sequence"/>
</dbReference>
<feature type="domain" description="N-acetyltransferase" evidence="1">
    <location>
        <begin position="14"/>
        <end position="179"/>
    </location>
</feature>
<dbReference type="SUPFAM" id="SSF55729">
    <property type="entry name" value="Acyl-CoA N-acyltransferases (Nat)"/>
    <property type="match status" value="1"/>
</dbReference>
<evidence type="ECO:0000313" key="2">
    <source>
        <dbReference type="EMBL" id="TRY18175.1"/>
    </source>
</evidence>
<evidence type="ECO:0000259" key="1">
    <source>
        <dbReference type="PROSITE" id="PS51186"/>
    </source>
</evidence>
<name>A0A553K0F8_9ACTN</name>
<keyword evidence="3" id="KW-1185">Reference proteome</keyword>
<dbReference type="InterPro" id="IPR016181">
    <property type="entry name" value="Acyl_CoA_acyltransferase"/>
</dbReference>
<reference evidence="2 3" key="1">
    <citation type="submission" date="2019-07" db="EMBL/GenBank/DDBJ databases">
        <authorList>
            <person name="Zhou L.-Y."/>
        </authorList>
    </citation>
    <scope>NUCLEOTIDE SEQUENCE [LARGE SCALE GENOMIC DNA]</scope>
    <source>
        <strain evidence="2 3">YIM 101269</strain>
    </source>
</reference>
<gene>
    <name evidence="2" type="ORF">FOJ82_08970</name>
</gene>
<protein>
    <submittedName>
        <fullName evidence="2">GNAT family N-acetyltransferase</fullName>
    </submittedName>
</protein>
<organism evidence="2 3">
    <name type="scientific">Tessaracoccus rhinocerotis</name>
    <dbReference type="NCBI Taxonomy" id="1689449"/>
    <lineage>
        <taxon>Bacteria</taxon>
        <taxon>Bacillati</taxon>
        <taxon>Actinomycetota</taxon>
        <taxon>Actinomycetes</taxon>
        <taxon>Propionibacteriales</taxon>
        <taxon>Propionibacteriaceae</taxon>
        <taxon>Tessaracoccus</taxon>
    </lineage>
</organism>
<dbReference type="RefSeq" id="WP_143938151.1">
    <property type="nucleotide sequence ID" value="NZ_VKKG01000003.1"/>
</dbReference>
<dbReference type="InterPro" id="IPR000182">
    <property type="entry name" value="GNAT_dom"/>
</dbReference>
<proteinExistence type="predicted"/>
<accession>A0A553K0F8</accession>
<dbReference type="PANTHER" id="PTHR43792">
    <property type="entry name" value="GNAT FAMILY, PUTATIVE (AFU_ORTHOLOGUE AFUA_3G00765)-RELATED-RELATED"/>
    <property type="match status" value="1"/>
</dbReference>
<dbReference type="Pfam" id="PF13302">
    <property type="entry name" value="Acetyltransf_3"/>
    <property type="match status" value="1"/>
</dbReference>
<keyword evidence="2" id="KW-0808">Transferase</keyword>
<comment type="caution">
    <text evidence="2">The sequence shown here is derived from an EMBL/GenBank/DDBJ whole genome shotgun (WGS) entry which is preliminary data.</text>
</comment>
<dbReference type="AlphaFoldDB" id="A0A553K0F8"/>
<dbReference type="Gene3D" id="3.40.630.30">
    <property type="match status" value="1"/>
</dbReference>
<dbReference type="EMBL" id="VKKG01000003">
    <property type="protein sequence ID" value="TRY18175.1"/>
    <property type="molecule type" value="Genomic_DNA"/>
</dbReference>
<dbReference type="InterPro" id="IPR051531">
    <property type="entry name" value="N-acetyltransferase"/>
</dbReference>